<dbReference type="RefSeq" id="WP_311505136.1">
    <property type="nucleotide sequence ID" value="NZ_JAVRHK010000050.1"/>
</dbReference>
<evidence type="ECO:0000259" key="2">
    <source>
        <dbReference type="PROSITE" id="PS50943"/>
    </source>
</evidence>
<dbReference type="Gene3D" id="1.10.260.40">
    <property type="entry name" value="lambda repressor-like DNA-binding domains"/>
    <property type="match status" value="1"/>
</dbReference>
<dbReference type="PANTHER" id="PTHR46797">
    <property type="entry name" value="HTH-TYPE TRANSCRIPTIONAL REGULATOR"/>
    <property type="match status" value="1"/>
</dbReference>
<dbReference type="InterPro" id="IPR001387">
    <property type="entry name" value="Cro/C1-type_HTH"/>
</dbReference>
<organism evidence="3 4">
    <name type="scientific">Autumnicola musiva</name>
    <dbReference type="NCBI Taxonomy" id="3075589"/>
    <lineage>
        <taxon>Bacteria</taxon>
        <taxon>Pseudomonadati</taxon>
        <taxon>Bacteroidota</taxon>
        <taxon>Flavobacteriia</taxon>
        <taxon>Flavobacteriales</taxon>
        <taxon>Flavobacteriaceae</taxon>
        <taxon>Autumnicola</taxon>
    </lineage>
</organism>
<evidence type="ECO:0000313" key="3">
    <source>
        <dbReference type="EMBL" id="MDT0678806.1"/>
    </source>
</evidence>
<accession>A0ABU3DB95</accession>
<protein>
    <submittedName>
        <fullName evidence="3">Helix-turn-helix transcriptional regulator</fullName>
    </submittedName>
</protein>
<dbReference type="Proteomes" id="UP001262582">
    <property type="component" value="Unassembled WGS sequence"/>
</dbReference>
<dbReference type="InterPro" id="IPR050807">
    <property type="entry name" value="TransReg_Diox_bact_type"/>
</dbReference>
<reference evidence="3 4" key="1">
    <citation type="submission" date="2023-09" db="EMBL/GenBank/DDBJ databases">
        <authorList>
            <person name="Rey-Velasco X."/>
        </authorList>
    </citation>
    <scope>NUCLEOTIDE SEQUENCE [LARGE SCALE GENOMIC DNA]</scope>
    <source>
        <strain evidence="3 4">F117</strain>
    </source>
</reference>
<keyword evidence="4" id="KW-1185">Reference proteome</keyword>
<feature type="domain" description="HTH cro/C1-type" evidence="2">
    <location>
        <begin position="38"/>
        <end position="92"/>
    </location>
</feature>
<evidence type="ECO:0000313" key="4">
    <source>
        <dbReference type="Proteomes" id="UP001262582"/>
    </source>
</evidence>
<name>A0ABU3DB95_9FLAO</name>
<evidence type="ECO:0000256" key="1">
    <source>
        <dbReference type="ARBA" id="ARBA00023125"/>
    </source>
</evidence>
<proteinExistence type="predicted"/>
<dbReference type="CDD" id="cd00093">
    <property type="entry name" value="HTH_XRE"/>
    <property type="match status" value="1"/>
</dbReference>
<keyword evidence="1" id="KW-0238">DNA-binding</keyword>
<dbReference type="Pfam" id="PF01381">
    <property type="entry name" value="HTH_3"/>
    <property type="match status" value="1"/>
</dbReference>
<dbReference type="SUPFAM" id="SSF47413">
    <property type="entry name" value="lambda repressor-like DNA-binding domains"/>
    <property type="match status" value="1"/>
</dbReference>
<dbReference type="SMART" id="SM00530">
    <property type="entry name" value="HTH_XRE"/>
    <property type="match status" value="1"/>
</dbReference>
<dbReference type="EMBL" id="JAVRHK010000050">
    <property type="protein sequence ID" value="MDT0678806.1"/>
    <property type="molecule type" value="Genomic_DNA"/>
</dbReference>
<comment type="caution">
    <text evidence="3">The sequence shown here is derived from an EMBL/GenBank/DDBJ whole genome shotgun (WGS) entry which is preliminary data.</text>
</comment>
<gene>
    <name evidence="3" type="ORF">RM539_19725</name>
</gene>
<dbReference type="PANTHER" id="PTHR46797:SF1">
    <property type="entry name" value="METHYLPHOSPHONATE SYNTHASE"/>
    <property type="match status" value="1"/>
</dbReference>
<dbReference type="PROSITE" id="PS50943">
    <property type="entry name" value="HTH_CROC1"/>
    <property type="match status" value="1"/>
</dbReference>
<dbReference type="InterPro" id="IPR010982">
    <property type="entry name" value="Lambda_DNA-bd_dom_sf"/>
</dbReference>
<sequence length="102" mass="11859">MLQDLVTFFIENFLVFTLQVNFMEELDLKRQQIFGRHIKRLREEKGLSQDDVAARCRVTKGSLSVIENGNRNFSFFTLLALAKALEVEPKSLLDVDFELFSE</sequence>